<dbReference type="InterPro" id="IPR036869">
    <property type="entry name" value="J_dom_sf"/>
</dbReference>
<keyword evidence="7" id="KW-1185">Reference proteome</keyword>
<proteinExistence type="predicted"/>
<dbReference type="Proteomes" id="UP000182229">
    <property type="component" value="Unassembled WGS sequence"/>
</dbReference>
<evidence type="ECO:0000259" key="5">
    <source>
        <dbReference type="PROSITE" id="PS50076"/>
    </source>
</evidence>
<dbReference type="SMART" id="SM00028">
    <property type="entry name" value="TPR"/>
    <property type="match status" value="2"/>
</dbReference>
<comment type="caution">
    <text evidence="6">The sequence shown here is derived from an EMBL/GenBank/DDBJ whole genome shotgun (WGS) entry which is preliminary data.</text>
</comment>
<reference evidence="7" key="1">
    <citation type="submission" date="2016-11" db="EMBL/GenBank/DDBJ databases">
        <authorList>
            <person name="Shukria A."/>
            <person name="Stevens D.C."/>
        </authorList>
    </citation>
    <scope>NUCLEOTIDE SEQUENCE [LARGE SCALE GENOMIC DNA]</scope>
    <source>
        <strain evidence="7">Cbfe23</strain>
    </source>
</reference>
<organism evidence="6 7">
    <name type="scientific">Cystobacter ferrugineus</name>
    <dbReference type="NCBI Taxonomy" id="83449"/>
    <lineage>
        <taxon>Bacteria</taxon>
        <taxon>Pseudomonadati</taxon>
        <taxon>Myxococcota</taxon>
        <taxon>Myxococcia</taxon>
        <taxon>Myxococcales</taxon>
        <taxon>Cystobacterineae</taxon>
        <taxon>Archangiaceae</taxon>
        <taxon>Cystobacter</taxon>
    </lineage>
</organism>
<dbReference type="SMART" id="SM00271">
    <property type="entry name" value="DnaJ"/>
    <property type="match status" value="1"/>
</dbReference>
<reference evidence="6 7" key="2">
    <citation type="submission" date="2016-12" db="EMBL/GenBank/DDBJ databases">
        <title>Draft Genome Sequence of Cystobacter ferrugineus Strain Cbfe23.</title>
        <authorList>
            <person name="Akbar S."/>
            <person name="Dowd S.E."/>
            <person name="Stevens D.C."/>
        </authorList>
    </citation>
    <scope>NUCLEOTIDE SEQUENCE [LARGE SCALE GENOMIC DNA]</scope>
    <source>
        <strain evidence="6 7">Cbfe23</strain>
    </source>
</reference>
<dbReference type="InterPro" id="IPR019734">
    <property type="entry name" value="TPR_rpt"/>
</dbReference>
<sequence length="552" mass="59474">MQEALRRTGSNPPEDWLIAEPVPSSTERVTAFAPATVENVTAPAPQSPTIVAPDPEESWDMLTATDWSQPLVTPPPMAVPPLPVAPRADVPPGMRPPPAGARSFAAPVPPGMRSPSAGAPQPAPRPPAPESAVPPNLFARGGPPAAPPPAPPSVQAPRSLPEDAQWGGIGFGKSQPGEAPGDISASFEAALQQVGEQLESFVQVEVPVALVVPSPPPSEPVSQPAVAAPAAAPLIDEADSLAEWVDLPFENEAPSPPAGDQRAAEPQLPPQRTMDTAARPVPPPVLTPTPPAPAPPVPAPAAAASAQGHDEEQQLAQLIEKRYADVQSKQDYFSLLGLAIGPDVKREQVKTAFVALAKRFHPDRLPPSLSALAPRMTLVYEAIREAYDVLYDDTKRAAYLQELRSKGSFQPPPQRSSGEDPNELFKAGEIFFRKRDFVAAADHFDRAFQAEPRAVYLAARAWAIYMDPQRKTEVTRAKQMMAEALKMDPRCDRAHYQLGVIARVEGDMERAERHFREAIRASPKHLEANQELRLIEMRKKNPPPTKKGGLFR</sequence>
<gene>
    <name evidence="6" type="ORF">BON30_41770</name>
</gene>
<feature type="region of interest" description="Disordered" evidence="4">
    <location>
        <begin position="67"/>
        <end position="182"/>
    </location>
</feature>
<dbReference type="PROSITE" id="PS50005">
    <property type="entry name" value="TPR"/>
    <property type="match status" value="2"/>
</dbReference>
<feature type="compositionally biased region" description="Pro residues" evidence="4">
    <location>
        <begin position="144"/>
        <end position="154"/>
    </location>
</feature>
<protein>
    <recommendedName>
        <fullName evidence="5">J domain-containing protein</fullName>
    </recommendedName>
</protein>
<feature type="repeat" description="TPR" evidence="3">
    <location>
        <begin position="492"/>
        <end position="525"/>
    </location>
</feature>
<keyword evidence="1" id="KW-0677">Repeat</keyword>
<dbReference type="Pfam" id="PF13432">
    <property type="entry name" value="TPR_16"/>
    <property type="match status" value="1"/>
</dbReference>
<feature type="region of interest" description="Disordered" evidence="4">
    <location>
        <begin position="533"/>
        <end position="552"/>
    </location>
</feature>
<dbReference type="CDD" id="cd06257">
    <property type="entry name" value="DnaJ"/>
    <property type="match status" value="1"/>
</dbReference>
<dbReference type="EMBL" id="MPIN01000017">
    <property type="protein sequence ID" value="OJH34824.1"/>
    <property type="molecule type" value="Genomic_DNA"/>
</dbReference>
<dbReference type="PANTHER" id="PTHR45188">
    <property type="entry name" value="DNAJ PROTEIN P58IPK HOMOLOG"/>
    <property type="match status" value="1"/>
</dbReference>
<dbReference type="SUPFAM" id="SSF46565">
    <property type="entry name" value="Chaperone J-domain"/>
    <property type="match status" value="1"/>
</dbReference>
<evidence type="ECO:0000256" key="1">
    <source>
        <dbReference type="ARBA" id="ARBA00022737"/>
    </source>
</evidence>
<dbReference type="InterPro" id="IPR001623">
    <property type="entry name" value="DnaJ_domain"/>
</dbReference>
<dbReference type="STRING" id="83449.BON30_41770"/>
<dbReference type="PANTHER" id="PTHR45188:SF2">
    <property type="entry name" value="DNAJ HOMOLOG SUBFAMILY C MEMBER 7"/>
    <property type="match status" value="1"/>
</dbReference>
<dbReference type="Gene3D" id="1.10.287.110">
    <property type="entry name" value="DnaJ domain"/>
    <property type="match status" value="1"/>
</dbReference>
<feature type="repeat" description="TPR" evidence="3">
    <location>
        <begin position="421"/>
        <end position="454"/>
    </location>
</feature>
<evidence type="ECO:0000313" key="6">
    <source>
        <dbReference type="EMBL" id="OJH34824.1"/>
    </source>
</evidence>
<evidence type="ECO:0000313" key="7">
    <source>
        <dbReference type="Proteomes" id="UP000182229"/>
    </source>
</evidence>
<evidence type="ECO:0000256" key="2">
    <source>
        <dbReference type="ARBA" id="ARBA00022803"/>
    </source>
</evidence>
<feature type="compositionally biased region" description="Pro residues" evidence="4">
    <location>
        <begin position="280"/>
        <end position="299"/>
    </location>
</feature>
<dbReference type="InterPro" id="IPR011990">
    <property type="entry name" value="TPR-like_helical_dom_sf"/>
</dbReference>
<dbReference type="PROSITE" id="PS50076">
    <property type="entry name" value="DNAJ_2"/>
    <property type="match status" value="1"/>
</dbReference>
<keyword evidence="2 3" id="KW-0802">TPR repeat</keyword>
<evidence type="ECO:0000256" key="4">
    <source>
        <dbReference type="SAM" id="MobiDB-lite"/>
    </source>
</evidence>
<dbReference type="SUPFAM" id="SSF48452">
    <property type="entry name" value="TPR-like"/>
    <property type="match status" value="1"/>
</dbReference>
<feature type="region of interest" description="Disordered" evidence="4">
    <location>
        <begin position="242"/>
        <end position="312"/>
    </location>
</feature>
<dbReference type="Gene3D" id="1.25.40.10">
    <property type="entry name" value="Tetratricopeptide repeat domain"/>
    <property type="match status" value="1"/>
</dbReference>
<dbReference type="Pfam" id="PF00226">
    <property type="entry name" value="DnaJ"/>
    <property type="match status" value="1"/>
</dbReference>
<feature type="domain" description="J" evidence="5">
    <location>
        <begin position="331"/>
        <end position="403"/>
    </location>
</feature>
<dbReference type="InterPro" id="IPR018253">
    <property type="entry name" value="DnaJ_domain_CS"/>
</dbReference>
<evidence type="ECO:0000256" key="3">
    <source>
        <dbReference type="PROSITE-ProRule" id="PRU00339"/>
    </source>
</evidence>
<accession>A0A1L9AXU1</accession>
<name>A0A1L9AXU1_9BACT</name>
<dbReference type="AlphaFoldDB" id="A0A1L9AXU1"/>
<dbReference type="PROSITE" id="PS00636">
    <property type="entry name" value="DNAJ_1"/>
    <property type="match status" value="1"/>
</dbReference>
<feature type="compositionally biased region" description="Pro residues" evidence="4">
    <location>
        <begin position="72"/>
        <end position="84"/>
    </location>
</feature>